<evidence type="ECO:0000256" key="1">
    <source>
        <dbReference type="SAM" id="SignalP"/>
    </source>
</evidence>
<evidence type="ECO:0000313" key="2">
    <source>
        <dbReference type="EMBL" id="OCT74398.1"/>
    </source>
</evidence>
<protein>
    <submittedName>
        <fullName evidence="2">Uncharacterized protein</fullName>
    </submittedName>
</protein>
<dbReference type="Proteomes" id="UP000694892">
    <property type="component" value="Chromosome 6S"/>
</dbReference>
<reference evidence="3" key="1">
    <citation type="journal article" date="2016" name="Nature">
        <title>Genome evolution in the allotetraploid frog Xenopus laevis.</title>
        <authorList>
            <person name="Session A.M."/>
            <person name="Uno Y."/>
            <person name="Kwon T."/>
            <person name="Chapman J.A."/>
            <person name="Toyoda A."/>
            <person name="Takahashi S."/>
            <person name="Fukui A."/>
            <person name="Hikosaka A."/>
            <person name="Suzuki A."/>
            <person name="Kondo M."/>
            <person name="van Heeringen S.J."/>
            <person name="Quigley I."/>
            <person name="Heinz S."/>
            <person name="Ogino H."/>
            <person name="Ochi H."/>
            <person name="Hellsten U."/>
            <person name="Lyons J.B."/>
            <person name="Simakov O."/>
            <person name="Putnam N."/>
            <person name="Stites J."/>
            <person name="Kuroki Y."/>
            <person name="Tanaka T."/>
            <person name="Michiue T."/>
            <person name="Watanabe M."/>
            <person name="Bogdanovic O."/>
            <person name="Lister R."/>
            <person name="Georgiou G."/>
            <person name="Paranjpe S.S."/>
            <person name="van Kruijsbergen I."/>
            <person name="Shu S."/>
            <person name="Carlson J."/>
            <person name="Kinoshita T."/>
            <person name="Ohta Y."/>
            <person name="Mawaribuchi S."/>
            <person name="Jenkins J."/>
            <person name="Grimwood J."/>
            <person name="Schmutz J."/>
            <person name="Mitros T."/>
            <person name="Mozaffari S.V."/>
            <person name="Suzuki Y."/>
            <person name="Haramoto Y."/>
            <person name="Yamamoto T.S."/>
            <person name="Takagi C."/>
            <person name="Heald R."/>
            <person name="Miller K."/>
            <person name="Haudenschild C."/>
            <person name="Kitzman J."/>
            <person name="Nakayama T."/>
            <person name="Izutsu Y."/>
            <person name="Robert J."/>
            <person name="Fortriede J."/>
            <person name="Burns K."/>
            <person name="Lotay V."/>
            <person name="Karimi K."/>
            <person name="Yasuoka Y."/>
            <person name="Dichmann D.S."/>
            <person name="Flajnik M.F."/>
            <person name="Houston D.W."/>
            <person name="Shendure J."/>
            <person name="DuPasquier L."/>
            <person name="Vize P.D."/>
            <person name="Zorn A.M."/>
            <person name="Ito M."/>
            <person name="Marcotte E.M."/>
            <person name="Wallingford J.B."/>
            <person name="Ito Y."/>
            <person name="Asashima M."/>
            <person name="Ueno N."/>
            <person name="Matsuda Y."/>
            <person name="Veenstra G.J."/>
            <person name="Fujiyama A."/>
            <person name="Harland R.M."/>
            <person name="Taira M."/>
            <person name="Rokhsar D.S."/>
        </authorList>
    </citation>
    <scope>NUCLEOTIDE SEQUENCE [LARGE SCALE GENOMIC DNA]</scope>
    <source>
        <strain evidence="3">J</strain>
    </source>
</reference>
<gene>
    <name evidence="2" type="ORF">XELAEV_18033373mg</name>
</gene>
<sequence>MLIFALNLNLNLLLISRKYATPQNVSKNKCYKLWLFLSLPQTVQCFILLAFNFEVNLIININYKQIAD</sequence>
<name>A0A974CJS4_XENLA</name>
<feature type="chain" id="PRO_5037587579" evidence="1">
    <location>
        <begin position="21"/>
        <end position="68"/>
    </location>
</feature>
<accession>A0A974CJS4</accession>
<evidence type="ECO:0000313" key="3">
    <source>
        <dbReference type="Proteomes" id="UP000694892"/>
    </source>
</evidence>
<keyword evidence="1" id="KW-0732">Signal</keyword>
<dbReference type="AlphaFoldDB" id="A0A974CJS4"/>
<proteinExistence type="predicted"/>
<dbReference type="EMBL" id="CM004477">
    <property type="protein sequence ID" value="OCT74398.1"/>
    <property type="molecule type" value="Genomic_DNA"/>
</dbReference>
<feature type="signal peptide" evidence="1">
    <location>
        <begin position="1"/>
        <end position="20"/>
    </location>
</feature>
<organism evidence="2 3">
    <name type="scientific">Xenopus laevis</name>
    <name type="common">African clawed frog</name>
    <dbReference type="NCBI Taxonomy" id="8355"/>
    <lineage>
        <taxon>Eukaryota</taxon>
        <taxon>Metazoa</taxon>
        <taxon>Chordata</taxon>
        <taxon>Craniata</taxon>
        <taxon>Vertebrata</taxon>
        <taxon>Euteleostomi</taxon>
        <taxon>Amphibia</taxon>
        <taxon>Batrachia</taxon>
        <taxon>Anura</taxon>
        <taxon>Pipoidea</taxon>
        <taxon>Pipidae</taxon>
        <taxon>Xenopodinae</taxon>
        <taxon>Xenopus</taxon>
        <taxon>Xenopus</taxon>
    </lineage>
</organism>